<evidence type="ECO:0000313" key="3">
    <source>
        <dbReference type="EMBL" id="HED09905.1"/>
    </source>
</evidence>
<feature type="chain" id="PRO_5030801749" evidence="2">
    <location>
        <begin position="24"/>
        <end position="321"/>
    </location>
</feature>
<sequence>MKSLWLAILMTVFVIFSPAPLQAQDKQGRIGGFEDANSGKSSSDDEEEDEENNYEEEESGGLLFDILEILFHILFDADDEEQEDFYDDDTGEALPLNSLDSPGPAQAYAAGEVPDSTRNPVAAETSQPLSFGLYPFDESGLVHEDSSGKNYLGRLAAGMHYIDRDLSALRLNGAFTFSERHGLRLDFYNYKERLERGSDNLQILNVAYSYLFIASDKTLLSLSAGASLLYPDGAKAAMWGPALALDSRFFIIQPVSLSGRLGLNSYLGGGVQGASLMVEAALFAGFHYRRGELYGGVRTLMPLNDTNAAFFGPEIGLRFWF</sequence>
<proteinExistence type="predicted"/>
<dbReference type="Proteomes" id="UP000886005">
    <property type="component" value="Unassembled WGS sequence"/>
</dbReference>
<evidence type="ECO:0000256" key="2">
    <source>
        <dbReference type="SAM" id="SignalP"/>
    </source>
</evidence>
<protein>
    <submittedName>
        <fullName evidence="3">Uncharacterized protein</fullName>
    </submittedName>
</protein>
<evidence type="ECO:0000256" key="1">
    <source>
        <dbReference type="SAM" id="MobiDB-lite"/>
    </source>
</evidence>
<dbReference type="EMBL" id="DRLD01000118">
    <property type="protein sequence ID" value="HED09905.1"/>
    <property type="molecule type" value="Genomic_DNA"/>
</dbReference>
<comment type="caution">
    <text evidence="3">The sequence shown here is derived from an EMBL/GenBank/DDBJ whole genome shotgun (WGS) entry which is preliminary data.</text>
</comment>
<feature type="region of interest" description="Disordered" evidence="1">
    <location>
        <begin position="84"/>
        <end position="122"/>
    </location>
</feature>
<keyword evidence="2" id="KW-0732">Signal</keyword>
<gene>
    <name evidence="3" type="ORF">ENJ10_04400</name>
</gene>
<feature type="region of interest" description="Disordered" evidence="1">
    <location>
        <begin position="28"/>
        <end position="58"/>
    </location>
</feature>
<accession>A0A7V1LL21</accession>
<reference evidence="3" key="1">
    <citation type="journal article" date="2020" name="mSystems">
        <title>Genome- and Community-Level Interaction Insights into Carbon Utilization and Element Cycling Functions of Hydrothermarchaeota in Hydrothermal Sediment.</title>
        <authorList>
            <person name="Zhou Z."/>
            <person name="Liu Y."/>
            <person name="Xu W."/>
            <person name="Pan J."/>
            <person name="Luo Z.H."/>
            <person name="Li M."/>
        </authorList>
    </citation>
    <scope>NUCLEOTIDE SEQUENCE [LARGE SCALE GENOMIC DNA]</scope>
    <source>
        <strain evidence="3">HyVt-456</strain>
    </source>
</reference>
<feature type="signal peptide" evidence="2">
    <location>
        <begin position="1"/>
        <end position="23"/>
    </location>
</feature>
<dbReference type="AlphaFoldDB" id="A0A7V1LL21"/>
<name>A0A7V1LL21_CALAY</name>
<feature type="compositionally biased region" description="Acidic residues" evidence="1">
    <location>
        <begin position="44"/>
        <end position="58"/>
    </location>
</feature>
<organism evidence="3">
    <name type="scientific">Caldithrix abyssi</name>
    <dbReference type="NCBI Taxonomy" id="187145"/>
    <lineage>
        <taxon>Bacteria</taxon>
        <taxon>Pseudomonadati</taxon>
        <taxon>Calditrichota</taxon>
        <taxon>Calditrichia</taxon>
        <taxon>Calditrichales</taxon>
        <taxon>Calditrichaceae</taxon>
        <taxon>Caldithrix</taxon>
    </lineage>
</organism>